<evidence type="ECO:0000313" key="5">
    <source>
        <dbReference type="Proteomes" id="UP000049127"/>
    </source>
</evidence>
<evidence type="ECO:0000256" key="2">
    <source>
        <dbReference type="ARBA" id="ARBA00023315"/>
    </source>
</evidence>
<dbReference type="Gene3D" id="3.40.630.30">
    <property type="match status" value="1"/>
</dbReference>
<dbReference type="AlphaFoldDB" id="A0A0C7QRQ1"/>
<protein>
    <submittedName>
        <fullName evidence="4">Ribosomal-protein-alanine acetyltransferase</fullName>
    </submittedName>
</protein>
<evidence type="ECO:0000259" key="3">
    <source>
        <dbReference type="PROSITE" id="PS51186"/>
    </source>
</evidence>
<feature type="domain" description="N-acetyltransferase" evidence="3">
    <location>
        <begin position="1"/>
        <end position="123"/>
    </location>
</feature>
<organism evidence="4 5">
    <name type="scientific">Paraclostridium sordellii</name>
    <name type="common">Clostridium sordellii</name>
    <dbReference type="NCBI Taxonomy" id="1505"/>
    <lineage>
        <taxon>Bacteria</taxon>
        <taxon>Bacillati</taxon>
        <taxon>Bacillota</taxon>
        <taxon>Clostridia</taxon>
        <taxon>Peptostreptococcales</taxon>
        <taxon>Peptostreptococcaceae</taxon>
        <taxon>Paraclostridium</taxon>
    </lineage>
</organism>
<dbReference type="Proteomes" id="UP000049127">
    <property type="component" value="Unassembled WGS sequence"/>
</dbReference>
<dbReference type="SUPFAM" id="SSF55729">
    <property type="entry name" value="Acyl-CoA N-acyltransferases (Nat)"/>
    <property type="match status" value="1"/>
</dbReference>
<keyword evidence="1 4" id="KW-0808">Transferase</keyword>
<dbReference type="PANTHER" id="PTHR43420">
    <property type="entry name" value="ACETYLTRANSFERASE"/>
    <property type="match status" value="1"/>
</dbReference>
<dbReference type="InterPro" id="IPR050680">
    <property type="entry name" value="YpeA/RimI_acetyltransf"/>
</dbReference>
<dbReference type="CDD" id="cd04301">
    <property type="entry name" value="NAT_SF"/>
    <property type="match status" value="1"/>
</dbReference>
<dbReference type="InterPro" id="IPR016181">
    <property type="entry name" value="Acyl_CoA_acyltransferase"/>
</dbReference>
<dbReference type="PANTHER" id="PTHR43420:SF47">
    <property type="entry name" value="N-ACETYLTRANSFERASE DOMAIN-CONTAINING PROTEIN"/>
    <property type="match status" value="1"/>
</dbReference>
<dbReference type="GO" id="GO:0016747">
    <property type="term" value="F:acyltransferase activity, transferring groups other than amino-acyl groups"/>
    <property type="evidence" value="ECO:0007669"/>
    <property type="project" value="InterPro"/>
</dbReference>
<dbReference type="PROSITE" id="PS51186">
    <property type="entry name" value="GNAT"/>
    <property type="match status" value="1"/>
</dbReference>
<dbReference type="EMBL" id="CEKZ01000003">
    <property type="protein sequence ID" value="CEQ03327.1"/>
    <property type="molecule type" value="Genomic_DNA"/>
</dbReference>
<keyword evidence="2" id="KW-0012">Acyltransferase</keyword>
<accession>A0A0C7QRQ1</accession>
<sequence>MYWSINDKEYKNKLIQINLESLENSKIVIVKQGDKVIGRCDICIMLSLVNCEKVGYVDWIYTLKNFRGRGIGKILLEKSENYFKSRFVSYYFLMTASNEQAQEFYHRQDSLKFSKREVAEKDF</sequence>
<dbReference type="Pfam" id="PF00583">
    <property type="entry name" value="Acetyltransf_1"/>
    <property type="match status" value="1"/>
</dbReference>
<gene>
    <name evidence="4" type="ORF">R28058_10601</name>
</gene>
<name>A0A0C7QRQ1_PARSO</name>
<dbReference type="InterPro" id="IPR000182">
    <property type="entry name" value="GNAT_dom"/>
</dbReference>
<dbReference type="RefSeq" id="WP_055341698.1">
    <property type="nucleotide sequence ID" value="NZ_CDNI01000003.1"/>
</dbReference>
<evidence type="ECO:0000256" key="1">
    <source>
        <dbReference type="ARBA" id="ARBA00022679"/>
    </source>
</evidence>
<proteinExistence type="predicted"/>
<reference evidence="4 5" key="1">
    <citation type="submission" date="2015-01" db="EMBL/GenBank/DDBJ databases">
        <authorList>
            <person name="Aslett A.Martin."/>
            <person name="De Silva Nishadi"/>
        </authorList>
    </citation>
    <scope>NUCLEOTIDE SEQUENCE [LARGE SCALE GENOMIC DNA]</scope>
    <source>
        <strain evidence="4 5">R28058</strain>
    </source>
</reference>
<evidence type="ECO:0000313" key="4">
    <source>
        <dbReference type="EMBL" id="CEQ03327.1"/>
    </source>
</evidence>